<feature type="compositionally biased region" description="Low complexity" evidence="1">
    <location>
        <begin position="57"/>
        <end position="76"/>
    </location>
</feature>
<feature type="non-terminal residue" evidence="2">
    <location>
        <position position="220"/>
    </location>
</feature>
<dbReference type="VEuPathDB" id="FungiDB:RhiirFUN_021633"/>
<dbReference type="AlphaFoldDB" id="A0A2N1M432"/>
<feature type="region of interest" description="Disordered" evidence="1">
    <location>
        <begin position="1"/>
        <end position="98"/>
    </location>
</feature>
<gene>
    <name evidence="2" type="ORF">RhiirC2_829306</name>
</gene>
<feature type="compositionally biased region" description="Basic and acidic residues" evidence="1">
    <location>
        <begin position="183"/>
        <end position="198"/>
    </location>
</feature>
<accession>A0A2N1M432</accession>
<feature type="region of interest" description="Disordered" evidence="1">
    <location>
        <begin position="170"/>
        <end position="198"/>
    </location>
</feature>
<evidence type="ECO:0000313" key="3">
    <source>
        <dbReference type="Proteomes" id="UP000233469"/>
    </source>
</evidence>
<reference evidence="2 3" key="1">
    <citation type="submission" date="2016-04" db="EMBL/GenBank/DDBJ databases">
        <title>Genome analyses suggest a sexual origin of heterokaryosis in a supposedly ancient asexual fungus.</title>
        <authorList>
            <person name="Ropars J."/>
            <person name="Sedzielewska K."/>
            <person name="Noel J."/>
            <person name="Charron P."/>
            <person name="Farinelli L."/>
            <person name="Marton T."/>
            <person name="Kruger M."/>
            <person name="Pelin A."/>
            <person name="Brachmann A."/>
            <person name="Corradi N."/>
        </authorList>
    </citation>
    <scope>NUCLEOTIDE SEQUENCE [LARGE SCALE GENOMIC DNA]</scope>
    <source>
        <strain evidence="2 3">C2</strain>
    </source>
</reference>
<dbReference type="EMBL" id="LLXL01005727">
    <property type="protein sequence ID" value="PKK56383.1"/>
    <property type="molecule type" value="Genomic_DNA"/>
</dbReference>
<evidence type="ECO:0000256" key="1">
    <source>
        <dbReference type="SAM" id="MobiDB-lite"/>
    </source>
</evidence>
<dbReference type="Proteomes" id="UP000233469">
    <property type="component" value="Unassembled WGS sequence"/>
</dbReference>
<reference evidence="2 3" key="2">
    <citation type="submission" date="2017-10" db="EMBL/GenBank/DDBJ databases">
        <title>Extensive intraspecific genome diversity in a model arbuscular mycorrhizal fungus.</title>
        <authorList>
            <person name="Chen E.C.H."/>
            <person name="Morin E."/>
            <person name="Baudet D."/>
            <person name="Noel J."/>
            <person name="Ndikumana S."/>
            <person name="Charron P."/>
            <person name="St-Onge C."/>
            <person name="Giorgi J."/>
            <person name="Grigoriev I.V."/>
            <person name="Roux C."/>
            <person name="Martin F.M."/>
            <person name="Corradi N."/>
        </authorList>
    </citation>
    <scope>NUCLEOTIDE SEQUENCE [LARGE SCALE GENOMIC DNA]</scope>
    <source>
        <strain evidence="2 3">C2</strain>
    </source>
</reference>
<feature type="compositionally biased region" description="Basic residues" evidence="1">
    <location>
        <begin position="170"/>
        <end position="182"/>
    </location>
</feature>
<comment type="caution">
    <text evidence="2">The sequence shown here is derived from an EMBL/GenBank/DDBJ whole genome shotgun (WGS) entry which is preliminary data.</text>
</comment>
<protein>
    <submittedName>
        <fullName evidence="2">Uncharacterized protein</fullName>
    </submittedName>
</protein>
<proteinExistence type="predicted"/>
<sequence length="220" mass="25495">MACEAIRPYKMRKMANKKLRKEASIVSEISYESEATESELSGSGSPRIDKSKKSKKSASTESESGFSGSSSDSSSRSGKRKKPKKSATITPKRYQRVSELSKNMKEALRRDLFWNLARMPEDAQLDIEQTFESQKDKVTKTIVPTLMKTLDLVTYPIGEGVIYDMMHRRHRHQREHARNKKKSQIERKREAERKHNNSRRLEVNKLGTLFLPYYLFTNFI</sequence>
<feature type="compositionally biased region" description="Basic residues" evidence="1">
    <location>
        <begin position="9"/>
        <end position="20"/>
    </location>
</feature>
<organism evidence="2 3">
    <name type="scientific">Rhizophagus irregularis</name>
    <dbReference type="NCBI Taxonomy" id="588596"/>
    <lineage>
        <taxon>Eukaryota</taxon>
        <taxon>Fungi</taxon>
        <taxon>Fungi incertae sedis</taxon>
        <taxon>Mucoromycota</taxon>
        <taxon>Glomeromycotina</taxon>
        <taxon>Glomeromycetes</taxon>
        <taxon>Glomerales</taxon>
        <taxon>Glomeraceae</taxon>
        <taxon>Rhizophagus</taxon>
    </lineage>
</organism>
<evidence type="ECO:0000313" key="2">
    <source>
        <dbReference type="EMBL" id="PKK56383.1"/>
    </source>
</evidence>
<name>A0A2N1M432_9GLOM</name>